<reference evidence="1 2" key="1">
    <citation type="journal article" date="2010" name="Science">
        <title>Genome expansion and gene loss in powdery mildew fungi reveal tradeoffs in extreme parasitism.</title>
        <authorList>
            <person name="Spanu P.D."/>
            <person name="Abbott J.C."/>
            <person name="Amselem J."/>
            <person name="Burgis T.A."/>
            <person name="Soanes D.M."/>
            <person name="Stueber K."/>
            <person name="Ver Loren van Themaat E."/>
            <person name="Brown J.K.M."/>
            <person name="Butcher S.A."/>
            <person name="Gurr S.J."/>
            <person name="Lebrun M.-H."/>
            <person name="Ridout C.J."/>
            <person name="Schulze-Lefert P."/>
            <person name="Talbot N.J."/>
            <person name="Ahmadinejad N."/>
            <person name="Ametz C."/>
            <person name="Barton G.R."/>
            <person name="Benjdia M."/>
            <person name="Bidzinski P."/>
            <person name="Bindschedler L.V."/>
            <person name="Both M."/>
            <person name="Brewer M.T."/>
            <person name="Cadle-Davidson L."/>
            <person name="Cadle-Davidson M.M."/>
            <person name="Collemare J."/>
            <person name="Cramer R."/>
            <person name="Frenkel O."/>
            <person name="Godfrey D."/>
            <person name="Harriman J."/>
            <person name="Hoede C."/>
            <person name="King B.C."/>
            <person name="Klages S."/>
            <person name="Kleemann J."/>
            <person name="Knoll D."/>
            <person name="Koti P.S."/>
            <person name="Kreplak J."/>
            <person name="Lopez-Ruiz F.J."/>
            <person name="Lu X."/>
            <person name="Maekawa T."/>
            <person name="Mahanil S."/>
            <person name="Micali C."/>
            <person name="Milgroom M.G."/>
            <person name="Montana G."/>
            <person name="Noir S."/>
            <person name="O'Connell R.J."/>
            <person name="Oberhaensli S."/>
            <person name="Parlange F."/>
            <person name="Pedersen C."/>
            <person name="Quesneville H."/>
            <person name="Reinhardt R."/>
            <person name="Rott M."/>
            <person name="Sacristan S."/>
            <person name="Schmidt S.M."/>
            <person name="Schoen M."/>
            <person name="Skamnioti P."/>
            <person name="Sommer H."/>
            <person name="Stephens A."/>
            <person name="Takahara H."/>
            <person name="Thordal-Christensen H."/>
            <person name="Vigouroux M."/>
            <person name="Wessling R."/>
            <person name="Wicker T."/>
            <person name="Panstruga R."/>
        </authorList>
    </citation>
    <scope>NUCLEOTIDE SEQUENCE [LARGE SCALE GENOMIC DNA]</scope>
    <source>
        <strain evidence="1">DH14</strain>
    </source>
</reference>
<keyword evidence="2" id="KW-1185">Reference proteome</keyword>
<proteinExistence type="predicted"/>
<evidence type="ECO:0000313" key="1">
    <source>
        <dbReference type="EMBL" id="CCU75518.1"/>
    </source>
</evidence>
<comment type="caution">
    <text evidence="1">The sequence shown here is derived from an EMBL/GenBank/DDBJ whole genome shotgun (WGS) entry which is preliminary data.</text>
</comment>
<sequence length="198" mass="22892">MTKYSIDSPRKYLRVYCSFDVPVNDIVENAKTNADEITSISHLNFNVDEKKVQECSAHIQKMLLGINEDLPQTLKISGKRIIVLQIFLREQVDGNLRIRSSKGEVPDNCFTFILWNKGHLHRFNKHTSISRIHAEMRISSERMNVEKLQSGLLKKVKAPNELESTNRKKFKKNTQVGTPSVLQEMSLFDMRITKTLIF</sequence>
<name>N1JCK8_BLUG1</name>
<dbReference type="InParanoid" id="N1JCK8"/>
<gene>
    <name evidence="1" type="ORF">BGHDH14_bghG001399000001001</name>
</gene>
<dbReference type="Proteomes" id="UP000015441">
    <property type="component" value="Unassembled WGS sequence"/>
</dbReference>
<dbReference type="AlphaFoldDB" id="N1JCK8"/>
<evidence type="ECO:0000313" key="2">
    <source>
        <dbReference type="Proteomes" id="UP000015441"/>
    </source>
</evidence>
<accession>N1JCK8</accession>
<dbReference type="HOGENOM" id="CLU_1377903_0_0_1"/>
<protein>
    <submittedName>
        <fullName evidence="1">Uncharacterized protein</fullName>
    </submittedName>
</protein>
<dbReference type="EMBL" id="CAUH01001399">
    <property type="protein sequence ID" value="CCU75518.1"/>
    <property type="molecule type" value="Genomic_DNA"/>
</dbReference>
<organism evidence="1 2">
    <name type="scientific">Blumeria graminis f. sp. hordei (strain DH14)</name>
    <name type="common">Barley powdery mildew</name>
    <name type="synonym">Oidium monilioides f. sp. hordei</name>
    <dbReference type="NCBI Taxonomy" id="546991"/>
    <lineage>
        <taxon>Eukaryota</taxon>
        <taxon>Fungi</taxon>
        <taxon>Dikarya</taxon>
        <taxon>Ascomycota</taxon>
        <taxon>Pezizomycotina</taxon>
        <taxon>Leotiomycetes</taxon>
        <taxon>Erysiphales</taxon>
        <taxon>Erysiphaceae</taxon>
        <taxon>Blumeria</taxon>
        <taxon>Blumeria hordei</taxon>
    </lineage>
</organism>